<dbReference type="GO" id="GO:0016811">
    <property type="term" value="F:hydrolase activity, acting on carbon-nitrogen (but not peptide) bonds, in linear amides"/>
    <property type="evidence" value="ECO:0007669"/>
    <property type="project" value="InterPro"/>
</dbReference>
<dbReference type="Gene3D" id="2.60.120.580">
    <property type="entry name" value="Acetamidase/Formamidase-like domains"/>
    <property type="match status" value="1"/>
</dbReference>
<feature type="non-terminal residue" evidence="1">
    <location>
        <position position="101"/>
    </location>
</feature>
<dbReference type="Pfam" id="PF03069">
    <property type="entry name" value="FmdA_AmdA"/>
    <property type="match status" value="1"/>
</dbReference>
<name>A0A383B7A4_9ZZZZ</name>
<dbReference type="AlphaFoldDB" id="A0A383B7A4"/>
<dbReference type="EMBL" id="UINC01197999">
    <property type="protein sequence ID" value="SVE15764.1"/>
    <property type="molecule type" value="Genomic_DNA"/>
</dbReference>
<dbReference type="InterPro" id="IPR004304">
    <property type="entry name" value="FmdA_AmdA"/>
</dbReference>
<gene>
    <name evidence="1" type="ORF">METZ01_LOCUS468618</name>
</gene>
<evidence type="ECO:0000313" key="1">
    <source>
        <dbReference type="EMBL" id="SVE15764.1"/>
    </source>
</evidence>
<proteinExistence type="predicted"/>
<accession>A0A383B7A4</accession>
<dbReference type="SUPFAM" id="SSF141130">
    <property type="entry name" value="Acetamidase/Formamidase-like"/>
    <property type="match status" value="1"/>
</dbReference>
<evidence type="ECO:0008006" key="2">
    <source>
        <dbReference type="Google" id="ProtNLM"/>
    </source>
</evidence>
<sequence length="101" mass="11389">MKYVSTDTLYFETGPDNKPTLFTDPGEEIQIQTQMNKGAWINNHPDKDRLDKKIIGPNPVSGAIYINGAKPGDMLTVHIKNIDLDNIGFTEFKRDNNLIPE</sequence>
<organism evidence="1">
    <name type="scientific">marine metagenome</name>
    <dbReference type="NCBI Taxonomy" id="408172"/>
    <lineage>
        <taxon>unclassified sequences</taxon>
        <taxon>metagenomes</taxon>
        <taxon>ecological metagenomes</taxon>
    </lineage>
</organism>
<protein>
    <recommendedName>
        <fullName evidence="2">Acetamidase</fullName>
    </recommendedName>
</protein>
<reference evidence="1" key="1">
    <citation type="submission" date="2018-05" db="EMBL/GenBank/DDBJ databases">
        <authorList>
            <person name="Lanie J.A."/>
            <person name="Ng W.-L."/>
            <person name="Kazmierczak K.M."/>
            <person name="Andrzejewski T.M."/>
            <person name="Davidsen T.M."/>
            <person name="Wayne K.J."/>
            <person name="Tettelin H."/>
            <person name="Glass J.I."/>
            <person name="Rusch D."/>
            <person name="Podicherti R."/>
            <person name="Tsui H.-C.T."/>
            <person name="Winkler M.E."/>
        </authorList>
    </citation>
    <scope>NUCLEOTIDE SEQUENCE</scope>
</reference>